<dbReference type="PANTHER" id="PTHR24276">
    <property type="entry name" value="POLYSERASE-RELATED"/>
    <property type="match status" value="1"/>
</dbReference>
<evidence type="ECO:0000313" key="11">
    <source>
        <dbReference type="EMBL" id="CAH0515370.1"/>
    </source>
</evidence>
<evidence type="ECO:0000256" key="3">
    <source>
        <dbReference type="ARBA" id="ARBA00022525"/>
    </source>
</evidence>
<organism evidence="10 13">
    <name type="scientific">Peronospora belbahrii</name>
    <dbReference type="NCBI Taxonomy" id="622444"/>
    <lineage>
        <taxon>Eukaryota</taxon>
        <taxon>Sar</taxon>
        <taxon>Stramenopiles</taxon>
        <taxon>Oomycota</taxon>
        <taxon>Peronosporomycetes</taxon>
        <taxon>Peronosporales</taxon>
        <taxon>Peronosporaceae</taxon>
        <taxon>Peronospora</taxon>
    </lineage>
</organism>
<accession>A0AAU9LIZ9</accession>
<evidence type="ECO:0000313" key="10">
    <source>
        <dbReference type="EMBL" id="CAH0480026.1"/>
    </source>
</evidence>
<evidence type="ECO:0000256" key="1">
    <source>
        <dbReference type="ARBA" id="ARBA00004613"/>
    </source>
</evidence>
<dbReference type="InterPro" id="IPR001254">
    <property type="entry name" value="Trypsin_dom"/>
</dbReference>
<keyword evidence="12" id="KW-1185">Reference proteome</keyword>
<evidence type="ECO:0000256" key="4">
    <source>
        <dbReference type="ARBA" id="ARBA00022729"/>
    </source>
</evidence>
<keyword evidence="3" id="KW-0964">Secreted</keyword>
<dbReference type="InterPro" id="IPR043504">
    <property type="entry name" value="Peptidase_S1_PA_chymotrypsin"/>
</dbReference>
<dbReference type="EMBL" id="CAKLCB010000110">
    <property type="protein sequence ID" value="CAH0515370.1"/>
    <property type="molecule type" value="Genomic_DNA"/>
</dbReference>
<evidence type="ECO:0000256" key="8">
    <source>
        <dbReference type="SAM" id="SignalP"/>
    </source>
</evidence>
<keyword evidence="6" id="KW-1015">Disulfide bond</keyword>
<dbReference type="InterPro" id="IPR009003">
    <property type="entry name" value="Peptidase_S1_PA"/>
</dbReference>
<comment type="caution">
    <text evidence="10">The sequence shown here is derived from an EMBL/GenBank/DDBJ whole genome shotgun (WGS) entry which is preliminary data.</text>
</comment>
<proteinExistence type="inferred from homology"/>
<dbReference type="PROSITE" id="PS50240">
    <property type="entry name" value="TRYPSIN_DOM"/>
    <property type="match status" value="1"/>
</dbReference>
<gene>
    <name evidence="11" type="ORF">PBS001_LOCUS2081</name>
    <name evidence="10" type="ORF">PBS003_LOCUS6653</name>
</gene>
<feature type="signal peptide" evidence="8">
    <location>
        <begin position="1"/>
        <end position="21"/>
    </location>
</feature>
<dbReference type="PANTHER" id="PTHR24276:SF98">
    <property type="entry name" value="FI18310P1-RELATED"/>
    <property type="match status" value="1"/>
</dbReference>
<dbReference type="EMBL" id="CAKKTJ010000322">
    <property type="protein sequence ID" value="CAH0480026.1"/>
    <property type="molecule type" value="Genomic_DNA"/>
</dbReference>
<evidence type="ECO:0000256" key="7">
    <source>
        <dbReference type="ARBA" id="ARBA00023180"/>
    </source>
</evidence>
<comment type="similarity">
    <text evidence="2">Belongs to the peptidase S1 family.</text>
</comment>
<dbReference type="CDD" id="cd00190">
    <property type="entry name" value="Tryp_SPc"/>
    <property type="match status" value="1"/>
</dbReference>
<evidence type="ECO:0000313" key="13">
    <source>
        <dbReference type="Proteomes" id="UP001160483"/>
    </source>
</evidence>
<feature type="domain" description="Peptidase S1" evidence="9">
    <location>
        <begin position="46"/>
        <end position="253"/>
    </location>
</feature>
<name>A0AAU9LIZ9_9STRA</name>
<dbReference type="InterPro" id="IPR050430">
    <property type="entry name" value="Peptidase_S1"/>
</dbReference>
<sequence>MKFSFGFFVLIAARAFICVKAQDLSSSLDSDLITVPVTEIRDGIGYVAGIRSTKDGTNFCAGALIGPSHVITRTDCMLNNIRWVSLGSNSSMGDKDGGQQIKVVALLVHPNNTQYHNDFLILELEKATTIKPVILDKAKSIVKSGMIGCRLGWNDTTAEAVHSRYLQSVEVQLVSNKLCSSELSIDKTNLCSRGVSATRSCMGDKGGAVIVKKKKRDVLVGLVSGNKGCGKAGGMSVYSRISSARHWIDRVINKYCVAQSKQ</sequence>
<keyword evidence="7" id="KW-0325">Glycoprotein</keyword>
<feature type="chain" id="PRO_5043403874" description="Peptidase S1 domain-containing protein" evidence="8">
    <location>
        <begin position="22"/>
        <end position="262"/>
    </location>
</feature>
<evidence type="ECO:0000256" key="5">
    <source>
        <dbReference type="ARBA" id="ARBA00023026"/>
    </source>
</evidence>
<keyword evidence="4 8" id="KW-0732">Signal</keyword>
<dbReference type="AlphaFoldDB" id="A0AAU9LIZ9"/>
<evidence type="ECO:0000313" key="12">
    <source>
        <dbReference type="Proteomes" id="UP001158986"/>
    </source>
</evidence>
<dbReference type="GO" id="GO:0006508">
    <property type="term" value="P:proteolysis"/>
    <property type="evidence" value="ECO:0007669"/>
    <property type="project" value="InterPro"/>
</dbReference>
<reference evidence="10 12" key="1">
    <citation type="submission" date="2021-11" db="EMBL/GenBank/DDBJ databases">
        <authorList>
            <person name="Islam A."/>
            <person name="Islam S."/>
            <person name="Flora M.S."/>
            <person name="Rahman M."/>
            <person name="Ziaur R.M."/>
            <person name="Epstein J.H."/>
            <person name="Hassan M."/>
            <person name="Klassen M."/>
            <person name="Woodard K."/>
            <person name="Webb A."/>
            <person name="Webby R.J."/>
            <person name="El Zowalaty M.E."/>
        </authorList>
    </citation>
    <scope>NUCLEOTIDE SEQUENCE</scope>
    <source>
        <strain evidence="11">Pbs1</strain>
        <strain evidence="10">Pbs3</strain>
    </source>
</reference>
<dbReference type="PRINTS" id="PR00722">
    <property type="entry name" value="CHYMOTRYPSIN"/>
</dbReference>
<evidence type="ECO:0000256" key="2">
    <source>
        <dbReference type="ARBA" id="ARBA00007664"/>
    </source>
</evidence>
<comment type="subcellular location">
    <subcellularLocation>
        <location evidence="1">Secreted</location>
    </subcellularLocation>
</comment>
<protein>
    <recommendedName>
        <fullName evidence="9">Peptidase S1 domain-containing protein</fullName>
    </recommendedName>
</protein>
<dbReference type="SUPFAM" id="SSF50494">
    <property type="entry name" value="Trypsin-like serine proteases"/>
    <property type="match status" value="1"/>
</dbReference>
<dbReference type="Proteomes" id="UP001158986">
    <property type="component" value="Unassembled WGS sequence"/>
</dbReference>
<dbReference type="InterPro" id="IPR001314">
    <property type="entry name" value="Peptidase_S1A"/>
</dbReference>
<dbReference type="GO" id="GO:0005576">
    <property type="term" value="C:extracellular region"/>
    <property type="evidence" value="ECO:0007669"/>
    <property type="project" value="UniProtKB-SubCell"/>
</dbReference>
<dbReference type="Pfam" id="PF00089">
    <property type="entry name" value="Trypsin"/>
    <property type="match status" value="1"/>
</dbReference>
<evidence type="ECO:0000256" key="6">
    <source>
        <dbReference type="ARBA" id="ARBA00023157"/>
    </source>
</evidence>
<dbReference type="Gene3D" id="2.40.10.10">
    <property type="entry name" value="Trypsin-like serine proteases"/>
    <property type="match status" value="1"/>
</dbReference>
<dbReference type="Proteomes" id="UP001160483">
    <property type="component" value="Unassembled WGS sequence"/>
</dbReference>
<keyword evidence="5" id="KW-0843">Virulence</keyword>
<dbReference type="SMART" id="SM00020">
    <property type="entry name" value="Tryp_SPc"/>
    <property type="match status" value="1"/>
</dbReference>
<dbReference type="GO" id="GO:0004252">
    <property type="term" value="F:serine-type endopeptidase activity"/>
    <property type="evidence" value="ECO:0007669"/>
    <property type="project" value="InterPro"/>
</dbReference>
<evidence type="ECO:0000259" key="9">
    <source>
        <dbReference type="PROSITE" id="PS50240"/>
    </source>
</evidence>